<keyword evidence="2" id="KW-1185">Reference proteome</keyword>
<sequence length="450" mass="51925">MISLNNLLKSVVKSAEEYHHLNDNFSKTRDSLIKEKTESEVVIINPTHDGNGDFELARKLEKLLITKGLQVAIISLIRKYNPDSYESISGASKKLKNKLVVIAPFSFCSPKALIKAFKNNVIVHEKMKILMIDEIEANSQDSFHDYKHAFKRIGIEHVYEEKLGFGENCIGYLPIRKSECTTIKQRLKIELEKLFDSFNLNVDSSAHYYVSYLSSDIKITASQVFIVNTLCELQDNPSSVNYIFSLGNGNWESDVERMSRGTCDILPFLEEINKDIADKFSKVNIILVDVYKNKTFHKELQNKRREGIPINVIFMNSKQMPKNIWHNFIAISKSGIMTGDQSLCDYLSLKKEMPFYEMQYWKWPLRQSLIDNAEKFGGKELKEYVQTKFFGRMPPYGDIFYQFANRSMLNDQLKSDFQNFGAFLSQKIANDSIEAYLKSTNLLESEQKIS</sequence>
<name>A0ABX8YZ62_9BACT</name>
<accession>A0ABX8YZ62</accession>
<dbReference type="RefSeq" id="WP_194845523.1">
    <property type="nucleotide sequence ID" value="NZ_CP075585.1"/>
</dbReference>
<reference evidence="1 2" key="1">
    <citation type="submission" date="2020-01" db="EMBL/GenBank/DDBJ databases">
        <authorList>
            <person name="Sixt B."/>
            <person name="Schulz F."/>
            <person name="Kostanjsek R."/>
            <person name="Koestlbacher S."/>
            <person name="Collingro A."/>
            <person name="Toenshoff E."/>
            <person name="Horn M."/>
        </authorList>
    </citation>
    <scope>NUCLEOTIDE SEQUENCE [LARGE SCALE GENOMIC DNA]</scope>
    <source>
        <strain evidence="1 2">15C</strain>
    </source>
</reference>
<evidence type="ECO:0000313" key="1">
    <source>
        <dbReference type="EMBL" id="QZA58348.1"/>
    </source>
</evidence>
<dbReference type="Proteomes" id="UP000822862">
    <property type="component" value="Chromosome"/>
</dbReference>
<protein>
    <submittedName>
        <fullName evidence="1">Uncharacterized protein</fullName>
    </submittedName>
</protein>
<proteinExistence type="predicted"/>
<dbReference type="EMBL" id="CP075585">
    <property type="protein sequence ID" value="QZA58348.1"/>
    <property type="molecule type" value="Genomic_DNA"/>
</dbReference>
<reference evidence="1 2" key="2">
    <citation type="submission" date="2021-05" db="EMBL/GenBank/DDBJ databases">
        <title>Ecology and evolution of chlamydial symbionts of arthropods.</title>
        <authorList>
            <person name="Halter T."/>
            <person name="Sixt B.S."/>
            <person name="Toenshoff E.R."/>
            <person name="Koestlbacher S."/>
            <person name="Schulz F."/>
            <person name="Kostanjsek R."/>
            <person name="Collingro A."/>
            <person name="Hendrickx F."/>
            <person name="Horn M."/>
        </authorList>
    </citation>
    <scope>NUCLEOTIDE SEQUENCE [LARGE SCALE GENOMIC DNA]</scope>
    <source>
        <strain evidence="1 2">15C</strain>
    </source>
</reference>
<gene>
    <name evidence="1" type="ORF">RHAB15C_0000221</name>
</gene>
<evidence type="ECO:0000313" key="2">
    <source>
        <dbReference type="Proteomes" id="UP000822862"/>
    </source>
</evidence>
<organism evidence="1 2">
    <name type="scientific">Candidatus Rhabdochlamydia porcellionis</name>
    <dbReference type="NCBI Taxonomy" id="225148"/>
    <lineage>
        <taxon>Bacteria</taxon>
        <taxon>Pseudomonadati</taxon>
        <taxon>Chlamydiota</taxon>
        <taxon>Chlamydiia</taxon>
        <taxon>Parachlamydiales</taxon>
        <taxon>Candidatus Rhabdochlamydiaceae</taxon>
        <taxon>Candidatus Rhabdochlamydia</taxon>
    </lineage>
</organism>